<comment type="caution">
    <text evidence="2">The sequence shown here is derived from an EMBL/GenBank/DDBJ whole genome shotgun (WGS) entry which is preliminary data.</text>
</comment>
<protein>
    <recommendedName>
        <fullName evidence="4">PEP-CTERM sorting domain-containing protein</fullName>
    </recommendedName>
</protein>
<keyword evidence="1" id="KW-0732">Signal</keyword>
<gene>
    <name evidence="2" type="ORF">ACFOEW_14580</name>
</gene>
<evidence type="ECO:0000313" key="2">
    <source>
        <dbReference type="EMBL" id="MFC3203039.1"/>
    </source>
</evidence>
<evidence type="ECO:0000256" key="1">
    <source>
        <dbReference type="SAM" id="SignalP"/>
    </source>
</evidence>
<proteinExistence type="predicted"/>
<dbReference type="Proteomes" id="UP001595477">
    <property type="component" value="Unassembled WGS sequence"/>
</dbReference>
<organism evidence="2 3">
    <name type="scientific">Alteromonas oceani</name>
    <dbReference type="NCBI Taxonomy" id="2071609"/>
    <lineage>
        <taxon>Bacteria</taxon>
        <taxon>Pseudomonadati</taxon>
        <taxon>Pseudomonadota</taxon>
        <taxon>Gammaproteobacteria</taxon>
        <taxon>Alteromonadales</taxon>
        <taxon>Alteromonadaceae</taxon>
        <taxon>Alteromonas/Salinimonas group</taxon>
        <taxon>Alteromonas</taxon>
    </lineage>
</organism>
<sequence>MKKFLLTLASLVAFSSQAAVISVELADSEIAVGDTTTVNITGEFDSQTEAFDVALLRVFFDTSALLVNSLTFASDLPSDDVFFDPLVIIEELPGEVSMGWFSSFAGTYTNPAPFSLFSFDVTATTVGVFDFTFDSTNLDNLDFYNSELQESIATELNAASLTVTDGVAADVAAPQTALLLALALGGLVVARRRS</sequence>
<feature type="signal peptide" evidence="1">
    <location>
        <begin position="1"/>
        <end position="18"/>
    </location>
</feature>
<name>A0ABV7K271_9ALTE</name>
<reference evidence="3" key="1">
    <citation type="journal article" date="2019" name="Int. J. Syst. Evol. Microbiol.">
        <title>The Global Catalogue of Microorganisms (GCM) 10K type strain sequencing project: providing services to taxonomists for standard genome sequencing and annotation.</title>
        <authorList>
            <consortium name="The Broad Institute Genomics Platform"/>
            <consortium name="The Broad Institute Genome Sequencing Center for Infectious Disease"/>
            <person name="Wu L."/>
            <person name="Ma J."/>
        </authorList>
    </citation>
    <scope>NUCLEOTIDE SEQUENCE [LARGE SCALE GENOMIC DNA]</scope>
    <source>
        <strain evidence="3">KCTC 52449</strain>
    </source>
</reference>
<feature type="chain" id="PRO_5045926790" description="PEP-CTERM sorting domain-containing protein" evidence="1">
    <location>
        <begin position="19"/>
        <end position="194"/>
    </location>
</feature>
<dbReference type="RefSeq" id="WP_123325046.1">
    <property type="nucleotide sequence ID" value="NZ_JBHRSX010000034.1"/>
</dbReference>
<keyword evidence="3" id="KW-1185">Reference proteome</keyword>
<accession>A0ABV7K271</accession>
<dbReference type="Gene3D" id="2.60.40.680">
    <property type="match status" value="1"/>
</dbReference>
<dbReference type="EMBL" id="JBHRSX010000034">
    <property type="protein sequence ID" value="MFC3203039.1"/>
    <property type="molecule type" value="Genomic_DNA"/>
</dbReference>
<evidence type="ECO:0000313" key="3">
    <source>
        <dbReference type="Proteomes" id="UP001595477"/>
    </source>
</evidence>
<evidence type="ECO:0008006" key="4">
    <source>
        <dbReference type="Google" id="ProtNLM"/>
    </source>
</evidence>